<dbReference type="GeneID" id="94337030"/>
<reference evidence="2" key="1">
    <citation type="journal article" date="2023" name="Nat. Microbiol.">
        <title>Babesia duncani multi-omics identifies virulence factors and drug targets.</title>
        <authorList>
            <person name="Singh P."/>
            <person name="Lonardi S."/>
            <person name="Liang Q."/>
            <person name="Vydyam P."/>
            <person name="Khabirova E."/>
            <person name="Fang T."/>
            <person name="Gihaz S."/>
            <person name="Thekkiniath J."/>
            <person name="Munshi M."/>
            <person name="Abel S."/>
            <person name="Ciampossin L."/>
            <person name="Batugedara G."/>
            <person name="Gupta M."/>
            <person name="Lu X.M."/>
            <person name="Lenz T."/>
            <person name="Chakravarty S."/>
            <person name="Cornillot E."/>
            <person name="Hu Y."/>
            <person name="Ma W."/>
            <person name="Gonzalez L.M."/>
            <person name="Sanchez S."/>
            <person name="Estrada K."/>
            <person name="Sanchez-Flores A."/>
            <person name="Montero E."/>
            <person name="Harb O.S."/>
            <person name="Le Roch K.G."/>
            <person name="Mamoun C.B."/>
        </authorList>
    </citation>
    <scope>NUCLEOTIDE SEQUENCE</scope>
    <source>
        <strain evidence="2">WA1</strain>
    </source>
</reference>
<feature type="transmembrane region" description="Helical" evidence="1">
    <location>
        <begin position="21"/>
        <end position="45"/>
    </location>
</feature>
<evidence type="ECO:0000313" key="3">
    <source>
        <dbReference type="Proteomes" id="UP001214638"/>
    </source>
</evidence>
<accession>A0AAD9UNL2</accession>
<proteinExistence type="predicted"/>
<keyword evidence="3" id="KW-1185">Reference proteome</keyword>
<sequence length="80" mass="9010">MLDYYYNLNESDRASLRISDVVALSLSAFIAVLSVIVVTVMYTWVAYTSEDSEEINNFINSNAKFNIKSALLRANPLQNV</sequence>
<keyword evidence="1" id="KW-1133">Transmembrane helix</keyword>
<organism evidence="2 3">
    <name type="scientific">Babesia duncani</name>
    <dbReference type="NCBI Taxonomy" id="323732"/>
    <lineage>
        <taxon>Eukaryota</taxon>
        <taxon>Sar</taxon>
        <taxon>Alveolata</taxon>
        <taxon>Apicomplexa</taxon>
        <taxon>Aconoidasida</taxon>
        <taxon>Piroplasmida</taxon>
        <taxon>Babesiidae</taxon>
        <taxon>Babesia</taxon>
    </lineage>
</organism>
<evidence type="ECO:0000256" key="1">
    <source>
        <dbReference type="SAM" id="Phobius"/>
    </source>
</evidence>
<evidence type="ECO:0000313" key="2">
    <source>
        <dbReference type="EMBL" id="KAK2196133.1"/>
    </source>
</evidence>
<dbReference type="AlphaFoldDB" id="A0AAD9UNL2"/>
<gene>
    <name evidence="2" type="ORF">BdWA1_002733</name>
</gene>
<dbReference type="RefSeq" id="XP_067802975.1">
    <property type="nucleotide sequence ID" value="XM_067947753.1"/>
</dbReference>
<dbReference type="EMBL" id="JALLKP010000003">
    <property type="protein sequence ID" value="KAK2196133.1"/>
    <property type="molecule type" value="Genomic_DNA"/>
</dbReference>
<dbReference type="Proteomes" id="UP001214638">
    <property type="component" value="Unassembled WGS sequence"/>
</dbReference>
<keyword evidence="1" id="KW-0472">Membrane</keyword>
<comment type="caution">
    <text evidence="2">The sequence shown here is derived from an EMBL/GenBank/DDBJ whole genome shotgun (WGS) entry which is preliminary data.</text>
</comment>
<name>A0AAD9UNL2_9APIC</name>
<protein>
    <submittedName>
        <fullName evidence="2">Uncharacterized protein</fullName>
    </submittedName>
</protein>
<keyword evidence="1" id="KW-0812">Transmembrane</keyword>
<dbReference type="KEGG" id="bdw:94337030"/>